<reference evidence="5 6" key="1">
    <citation type="submission" date="2018-10" db="EMBL/GenBank/DDBJ databases">
        <title>Genome assembly for a Yunnan-Guizhou Plateau 3E fish, Anabarilius grahami (Regan), and its evolutionary and genetic applications.</title>
        <authorList>
            <person name="Jiang W."/>
        </authorList>
    </citation>
    <scope>NUCLEOTIDE SEQUENCE [LARGE SCALE GENOMIC DNA]</scope>
    <source>
        <strain evidence="5">AG-KIZ</strain>
        <tissue evidence="5">Muscle</tissue>
    </source>
</reference>
<dbReference type="PANTHER" id="PTHR21063">
    <property type="entry name" value="LFA-3"/>
    <property type="match status" value="1"/>
</dbReference>
<evidence type="ECO:0000256" key="3">
    <source>
        <dbReference type="SAM" id="SignalP"/>
    </source>
</evidence>
<keyword evidence="3" id="KW-0732">Signal</keyword>
<dbReference type="SUPFAM" id="SSF48726">
    <property type="entry name" value="Immunoglobulin"/>
    <property type="match status" value="2"/>
</dbReference>
<feature type="domain" description="Ig-like" evidence="4">
    <location>
        <begin position="78"/>
        <end position="174"/>
    </location>
</feature>
<dbReference type="InterPro" id="IPR007110">
    <property type="entry name" value="Ig-like_dom"/>
</dbReference>
<accession>A0A3N0YFI2</accession>
<dbReference type="InterPro" id="IPR036179">
    <property type="entry name" value="Ig-like_dom_sf"/>
</dbReference>
<keyword evidence="2" id="KW-0812">Transmembrane</keyword>
<evidence type="ECO:0000313" key="5">
    <source>
        <dbReference type="EMBL" id="ROL45015.1"/>
    </source>
</evidence>
<feature type="signal peptide" evidence="3">
    <location>
        <begin position="1"/>
        <end position="21"/>
    </location>
</feature>
<comment type="caution">
    <text evidence="5">The sequence shown here is derived from an EMBL/GenBank/DDBJ whole genome shotgun (WGS) entry which is preliminary data.</text>
</comment>
<feature type="transmembrane region" description="Helical" evidence="2">
    <location>
        <begin position="197"/>
        <end position="217"/>
    </location>
</feature>
<protein>
    <recommendedName>
        <fullName evidence="4">Ig-like domain-containing protein</fullName>
    </recommendedName>
</protein>
<dbReference type="Proteomes" id="UP000281406">
    <property type="component" value="Unassembled WGS sequence"/>
</dbReference>
<dbReference type="SMART" id="SM00409">
    <property type="entry name" value="IG"/>
    <property type="match status" value="1"/>
</dbReference>
<proteinExistence type="predicted"/>
<organism evidence="5 6">
    <name type="scientific">Anabarilius grahami</name>
    <name type="common">Kanglang fish</name>
    <name type="synonym">Barilius grahami</name>
    <dbReference type="NCBI Taxonomy" id="495550"/>
    <lineage>
        <taxon>Eukaryota</taxon>
        <taxon>Metazoa</taxon>
        <taxon>Chordata</taxon>
        <taxon>Craniata</taxon>
        <taxon>Vertebrata</taxon>
        <taxon>Euteleostomi</taxon>
        <taxon>Actinopterygii</taxon>
        <taxon>Neopterygii</taxon>
        <taxon>Teleostei</taxon>
        <taxon>Ostariophysi</taxon>
        <taxon>Cypriniformes</taxon>
        <taxon>Xenocyprididae</taxon>
        <taxon>Xenocypridinae</taxon>
        <taxon>Xenocypridinae incertae sedis</taxon>
        <taxon>Anabarilius</taxon>
    </lineage>
</organism>
<dbReference type="OrthoDB" id="8741746at2759"/>
<keyword evidence="2" id="KW-1133">Transmembrane helix</keyword>
<dbReference type="InterPro" id="IPR013783">
    <property type="entry name" value="Ig-like_fold"/>
</dbReference>
<gene>
    <name evidence="5" type="ORF">DPX16_0402</name>
</gene>
<feature type="chain" id="PRO_5018187534" description="Ig-like domain-containing protein" evidence="3">
    <location>
        <begin position="22"/>
        <end position="251"/>
    </location>
</feature>
<feature type="region of interest" description="Disordered" evidence="1">
    <location>
        <begin position="224"/>
        <end position="251"/>
    </location>
</feature>
<keyword evidence="6" id="KW-1185">Reference proteome</keyword>
<dbReference type="EMBL" id="RJVU01042613">
    <property type="protein sequence ID" value="ROL45015.1"/>
    <property type="molecule type" value="Genomic_DNA"/>
</dbReference>
<dbReference type="PANTHER" id="PTHR21063:SF4">
    <property type="entry name" value="CD48 ANTIGEN-RELATED"/>
    <property type="match status" value="1"/>
</dbReference>
<dbReference type="AlphaFoldDB" id="A0A3N0YFI2"/>
<name>A0A3N0YFI2_ANAGA</name>
<evidence type="ECO:0000256" key="1">
    <source>
        <dbReference type="SAM" id="MobiDB-lite"/>
    </source>
</evidence>
<evidence type="ECO:0000256" key="2">
    <source>
        <dbReference type="SAM" id="Phobius"/>
    </source>
</evidence>
<sequence length="251" mass="27507">MKLFFTVLALILFVLYLGVDTDRVSVSVKEGDSVTLHTGVKTHKQEDIKWYFSSIRIAQISGDLSDICTDVQCNEDVPAAKLYEVKEGESVTLDSGVTKHPNDVMTWYFNEILISEITGGQSKICTDVQCDERFRDRLKLDHQTGSLTITNTRNTDSGEYKLKITINNSSFSITTVKRFNVTATAVPDSGLSSGVEAAIVVAVVLLVAAVTVGVIYCRRRSHTAVPKNEDDDGNSPPDPNDISLRGDASIK</sequence>
<dbReference type="Pfam" id="PF13927">
    <property type="entry name" value="Ig_3"/>
    <property type="match status" value="1"/>
</dbReference>
<evidence type="ECO:0000259" key="4">
    <source>
        <dbReference type="PROSITE" id="PS50835"/>
    </source>
</evidence>
<dbReference type="PROSITE" id="PS50835">
    <property type="entry name" value="IG_LIKE"/>
    <property type="match status" value="1"/>
</dbReference>
<dbReference type="Gene3D" id="2.60.40.10">
    <property type="entry name" value="Immunoglobulins"/>
    <property type="match status" value="2"/>
</dbReference>
<evidence type="ECO:0000313" key="6">
    <source>
        <dbReference type="Proteomes" id="UP000281406"/>
    </source>
</evidence>
<keyword evidence="2" id="KW-0472">Membrane</keyword>
<dbReference type="InterPro" id="IPR003599">
    <property type="entry name" value="Ig_sub"/>
</dbReference>